<organism evidence="3 4">
    <name type="scientific">Helianthus annuus</name>
    <name type="common">Common sunflower</name>
    <dbReference type="NCBI Taxonomy" id="4232"/>
    <lineage>
        <taxon>Eukaryota</taxon>
        <taxon>Viridiplantae</taxon>
        <taxon>Streptophyta</taxon>
        <taxon>Embryophyta</taxon>
        <taxon>Tracheophyta</taxon>
        <taxon>Spermatophyta</taxon>
        <taxon>Magnoliopsida</taxon>
        <taxon>eudicotyledons</taxon>
        <taxon>Gunneridae</taxon>
        <taxon>Pentapetalae</taxon>
        <taxon>asterids</taxon>
        <taxon>campanulids</taxon>
        <taxon>Asterales</taxon>
        <taxon>Asteraceae</taxon>
        <taxon>Asteroideae</taxon>
        <taxon>Heliantheae alliance</taxon>
        <taxon>Heliantheae</taxon>
        <taxon>Helianthus</taxon>
    </lineage>
</organism>
<dbReference type="EMBL" id="CM007904">
    <property type="protein sequence ID" value="OTF95143.1"/>
    <property type="molecule type" value="Genomic_DNA"/>
</dbReference>
<dbReference type="GO" id="GO:0016020">
    <property type="term" value="C:membrane"/>
    <property type="evidence" value="ECO:0007669"/>
    <property type="project" value="UniProtKB-SubCell"/>
</dbReference>
<evidence type="ECO:0000313" key="3">
    <source>
        <dbReference type="EMBL" id="OTF95143.1"/>
    </source>
</evidence>
<dbReference type="GO" id="GO:0022857">
    <property type="term" value="F:transmembrane transporter activity"/>
    <property type="evidence" value="ECO:0007669"/>
    <property type="project" value="InterPro"/>
</dbReference>
<reference evidence="4" key="1">
    <citation type="journal article" date="2017" name="Nature">
        <title>The sunflower genome provides insights into oil metabolism, flowering and Asterid evolution.</title>
        <authorList>
            <person name="Badouin H."/>
            <person name="Gouzy J."/>
            <person name="Grassa C.J."/>
            <person name="Murat F."/>
            <person name="Staton S.E."/>
            <person name="Cottret L."/>
            <person name="Lelandais-Briere C."/>
            <person name="Owens G.L."/>
            <person name="Carrere S."/>
            <person name="Mayjonade B."/>
            <person name="Legrand L."/>
            <person name="Gill N."/>
            <person name="Kane N.C."/>
            <person name="Bowers J.E."/>
            <person name="Hubner S."/>
            <person name="Bellec A."/>
            <person name="Berard A."/>
            <person name="Berges H."/>
            <person name="Blanchet N."/>
            <person name="Boniface M.C."/>
            <person name="Brunel D."/>
            <person name="Catrice O."/>
            <person name="Chaidir N."/>
            <person name="Claudel C."/>
            <person name="Donnadieu C."/>
            <person name="Faraut T."/>
            <person name="Fievet G."/>
            <person name="Helmstetter N."/>
            <person name="King M."/>
            <person name="Knapp S.J."/>
            <person name="Lai Z."/>
            <person name="Le Paslier M.C."/>
            <person name="Lippi Y."/>
            <person name="Lorenzon L."/>
            <person name="Mandel J.R."/>
            <person name="Marage G."/>
            <person name="Marchand G."/>
            <person name="Marquand E."/>
            <person name="Bret-Mestries E."/>
            <person name="Morien E."/>
            <person name="Nambeesan S."/>
            <person name="Nguyen T."/>
            <person name="Pegot-Espagnet P."/>
            <person name="Pouilly N."/>
            <person name="Raftis F."/>
            <person name="Sallet E."/>
            <person name="Schiex T."/>
            <person name="Thomas J."/>
            <person name="Vandecasteele C."/>
            <person name="Vares D."/>
            <person name="Vear F."/>
            <person name="Vautrin S."/>
            <person name="Crespi M."/>
            <person name="Mangin B."/>
            <person name="Burke J.M."/>
            <person name="Salse J."/>
            <person name="Munos S."/>
            <person name="Vincourt P."/>
            <person name="Rieseberg L.H."/>
            <person name="Langlade N.B."/>
        </authorList>
    </citation>
    <scope>NUCLEOTIDE SEQUENCE [LARGE SCALE GENOMIC DNA]</scope>
    <source>
        <strain evidence="4">cv. SF193</strain>
    </source>
</reference>
<dbReference type="Proteomes" id="UP000215914">
    <property type="component" value="Chromosome 15"/>
</dbReference>
<protein>
    <submittedName>
        <fullName evidence="3">Putative major facilitator superfamily domain-containing protein</fullName>
    </submittedName>
</protein>
<evidence type="ECO:0000259" key="2">
    <source>
        <dbReference type="PROSITE" id="PS50850"/>
    </source>
</evidence>
<feature type="domain" description="Major facilitator superfamily (MFS) profile" evidence="2">
    <location>
        <begin position="1"/>
        <end position="72"/>
    </location>
</feature>
<dbReference type="InParanoid" id="A0A251S8S0"/>
<proteinExistence type="predicted"/>
<keyword evidence="4" id="KW-1185">Reference proteome</keyword>
<name>A0A251S8S0_HELAN</name>
<gene>
    <name evidence="3" type="ORF">HannXRQ_Chr15g0479851</name>
</gene>
<dbReference type="PROSITE" id="PS50850">
    <property type="entry name" value="MFS"/>
    <property type="match status" value="1"/>
</dbReference>
<sequence length="72" mass="7901">MIQGWITPVLLVLFLYIKKEFNLQSEPTIEGLIVAMSLIGATLVTTCSGAISDWLGDDPCSLYHRFSISLAV</sequence>
<accession>A0A251S8S0</accession>
<dbReference type="InterPro" id="IPR020846">
    <property type="entry name" value="MFS_dom"/>
</dbReference>
<evidence type="ECO:0000313" key="4">
    <source>
        <dbReference type="Proteomes" id="UP000215914"/>
    </source>
</evidence>
<dbReference type="AlphaFoldDB" id="A0A251S8S0"/>
<comment type="subcellular location">
    <subcellularLocation>
        <location evidence="1">Membrane</location>
        <topology evidence="1">Multi-pass membrane protein</topology>
    </subcellularLocation>
</comment>
<evidence type="ECO:0000256" key="1">
    <source>
        <dbReference type="ARBA" id="ARBA00004141"/>
    </source>
</evidence>